<evidence type="ECO:0000256" key="6">
    <source>
        <dbReference type="ARBA" id="ARBA00023136"/>
    </source>
</evidence>
<keyword evidence="2" id="KW-0813">Transport</keyword>
<evidence type="ECO:0000256" key="1">
    <source>
        <dbReference type="ARBA" id="ARBA00004651"/>
    </source>
</evidence>
<proteinExistence type="predicted"/>
<dbReference type="InterPro" id="IPR027463">
    <property type="entry name" value="AcrB_DN_DC_subdom"/>
</dbReference>
<dbReference type="InterPro" id="IPR001036">
    <property type="entry name" value="Acrflvin-R"/>
</dbReference>
<dbReference type="SUPFAM" id="SSF82693">
    <property type="entry name" value="Multidrug efflux transporter AcrB pore domain, PN1, PN2, PC1 and PC2 subdomains"/>
    <property type="match status" value="2"/>
</dbReference>
<feature type="transmembrane region" description="Helical" evidence="7">
    <location>
        <begin position="964"/>
        <end position="984"/>
    </location>
</feature>
<evidence type="ECO:0000313" key="8">
    <source>
        <dbReference type="EMBL" id="UFP93187.1"/>
    </source>
</evidence>
<protein>
    <submittedName>
        <fullName evidence="8">Efflux RND transporter permease subunit</fullName>
    </submittedName>
</protein>
<dbReference type="NCBIfam" id="TIGR00914">
    <property type="entry name" value="2A0601"/>
    <property type="match status" value="1"/>
</dbReference>
<reference evidence="8 9" key="1">
    <citation type="journal article" date="2021" name="Genome Biol. Evol.">
        <title>Complete Genome Sequencing of a Novel Gloeobacter Species from a Waterfall Cave in Mexico.</title>
        <authorList>
            <person name="Saw J.H."/>
            <person name="Cardona T."/>
            <person name="Montejano G."/>
        </authorList>
    </citation>
    <scope>NUCLEOTIDE SEQUENCE [LARGE SCALE GENOMIC DNA]</scope>
    <source>
        <strain evidence="8">MG652769</strain>
    </source>
</reference>
<dbReference type="PANTHER" id="PTHR32063">
    <property type="match status" value="1"/>
</dbReference>
<dbReference type="Pfam" id="PF00873">
    <property type="entry name" value="ACR_tran"/>
    <property type="match status" value="1"/>
</dbReference>
<evidence type="ECO:0000256" key="2">
    <source>
        <dbReference type="ARBA" id="ARBA00022448"/>
    </source>
</evidence>
<dbReference type="Gene3D" id="3.30.2090.10">
    <property type="entry name" value="Multidrug efflux transporter AcrB TolC docking domain, DN and DC subdomains"/>
    <property type="match status" value="2"/>
</dbReference>
<sequence length="1048" mass="111578">MLNQLIFWSIAQRWLVVLASVLLLVVGTAVVVRMPLDVFPNFAPPQVVLQSEAPGLAPEEVESLVTIPLESALGGMPGLTDIRSSSAVGLSVITVVFDWGTDVFRARQLVTERVSQVAGRLPAGVSPPLLSPISSPVGDVIKYALTLDPEAKVQKRTSILDLATTANWQIRNRLLAVPGVTRVLVIGGGELQYQVLVEPAKLRQYGVTFNQVSEAVAKANVNAPGGFLQTPDEEFLIRGVGRITSLAELGKSVVAVRGGIPVRLADVARVQTGAGVKRGDGSLGGQEAVIVTVTRQPFADTPTVTRAVEAAMADLVSTLPKDVKVTVTFRQEDFIEKSVGNVVEALRDGAIIVAVILVLFLGNWRTMLITLTALPLSVVLGLLALNWFGVGLNTMTLGGLAIALGEVIDDAIIDAENVYRRLRENRLRPEPAPTLQVVFAGSVQIRTSVVFATLILGVVIAPIFVLSGVEGRIFTPLGLAYVFAVAASLAVALTLTPALCYVLLAGRDLPEEETTTVRVLKKLYRPVLRFALARPIPLLAASAAAFAASLVLIPFLGRTFLPEFQERSLIIAVSQLPGASLASTQQLGIALEKALMRHPEIETAQFRAGRALGDDDAGGVNFGELDVQVAAGAQDRAAVLEMIRAEFARFPGVAVNVGGFISHRVDEVLSGTRAAIAIKVFGPDLAQLRRLAGEVEAVMKTVPGTVDLQIEPQVPVNQYTVRFNRDAAARYGLAVGDLAEAVETAFNGRAVSQVLKDQRLFNLVVWLAPEARNRPEALSDLLIDTPTGQKIPLSQVAAVVLDKGPNTINRQNVSRRIVVAANAGGRDIGSLIAEAREKISQQVPLPDGYYIDYGGQFEAQERATRELIFFGVLALLGVAVLLYLAVRSVRSTLLILANLPLAFIGGIVAVWFGGGVLSVASLVGFITLFGIANRNGIILVTTYQQRMAAGESFDEAIEEGSVERLSPVLMTALTAALAMVPLMVGSGAGKEILQPLAVVVFGGLFTSTALTLVVIPALFERFGERTAPVISEQEKVAMDLQSLLADRQ</sequence>
<evidence type="ECO:0000313" key="9">
    <source>
        <dbReference type="Proteomes" id="UP001054846"/>
    </source>
</evidence>
<keyword evidence="9" id="KW-1185">Reference proteome</keyword>
<dbReference type="Gene3D" id="1.20.1640.10">
    <property type="entry name" value="Multidrug efflux transporter AcrB transmembrane domain"/>
    <property type="match status" value="2"/>
</dbReference>
<dbReference type="PANTHER" id="PTHR32063:SF4">
    <property type="entry name" value="SLR6043 PROTEIN"/>
    <property type="match status" value="1"/>
</dbReference>
<dbReference type="SUPFAM" id="SSF82866">
    <property type="entry name" value="Multidrug efflux transporter AcrB transmembrane domain"/>
    <property type="match status" value="2"/>
</dbReference>
<dbReference type="PRINTS" id="PR00702">
    <property type="entry name" value="ACRIFLAVINRP"/>
</dbReference>
<keyword evidence="6 7" id="KW-0472">Membrane</keyword>
<accession>A0ABY3PHN8</accession>
<dbReference type="Gene3D" id="3.30.70.1430">
    <property type="entry name" value="Multidrug efflux transporter AcrB pore domain"/>
    <property type="match status" value="2"/>
</dbReference>
<evidence type="ECO:0000256" key="3">
    <source>
        <dbReference type="ARBA" id="ARBA00022475"/>
    </source>
</evidence>
<dbReference type="SUPFAM" id="SSF82714">
    <property type="entry name" value="Multidrug efflux transporter AcrB TolC docking domain, DN and DC subdomains"/>
    <property type="match status" value="2"/>
</dbReference>
<feature type="transmembrane region" description="Helical" evidence="7">
    <location>
        <begin position="919"/>
        <end position="943"/>
    </location>
</feature>
<keyword evidence="4 7" id="KW-0812">Transmembrane</keyword>
<organism evidence="8 9">
    <name type="scientific">Gloeobacter morelensis MG652769</name>
    <dbReference type="NCBI Taxonomy" id="2781736"/>
    <lineage>
        <taxon>Bacteria</taxon>
        <taxon>Bacillati</taxon>
        <taxon>Cyanobacteriota</taxon>
        <taxon>Cyanophyceae</taxon>
        <taxon>Gloeobacterales</taxon>
        <taxon>Gloeobacteraceae</taxon>
        <taxon>Gloeobacter</taxon>
        <taxon>Gloeobacter morelensis</taxon>
    </lineage>
</organism>
<dbReference type="Gene3D" id="3.30.70.1320">
    <property type="entry name" value="Multidrug efflux transporter AcrB pore domain like"/>
    <property type="match status" value="1"/>
</dbReference>
<name>A0ABY3PHN8_9CYAN</name>
<evidence type="ECO:0000256" key="5">
    <source>
        <dbReference type="ARBA" id="ARBA00022989"/>
    </source>
</evidence>
<feature type="transmembrane region" description="Helical" evidence="7">
    <location>
        <begin position="867"/>
        <end position="886"/>
    </location>
</feature>
<feature type="transmembrane region" description="Helical" evidence="7">
    <location>
        <begin position="481"/>
        <end position="504"/>
    </location>
</feature>
<dbReference type="Proteomes" id="UP001054846">
    <property type="component" value="Chromosome"/>
</dbReference>
<dbReference type="EMBL" id="CP063845">
    <property type="protein sequence ID" value="UFP93187.1"/>
    <property type="molecule type" value="Genomic_DNA"/>
</dbReference>
<dbReference type="InterPro" id="IPR004763">
    <property type="entry name" value="CusA-like"/>
</dbReference>
<evidence type="ECO:0000256" key="7">
    <source>
        <dbReference type="SAM" id="Phobius"/>
    </source>
</evidence>
<gene>
    <name evidence="8" type="ORF">ISF26_15405</name>
</gene>
<feature type="transmembrane region" description="Helical" evidence="7">
    <location>
        <begin position="996"/>
        <end position="1019"/>
    </location>
</feature>
<dbReference type="RefSeq" id="WP_230840188.1">
    <property type="nucleotide sequence ID" value="NZ_CP063845.1"/>
</dbReference>
<feature type="transmembrane region" description="Helical" evidence="7">
    <location>
        <begin position="12"/>
        <end position="32"/>
    </location>
</feature>
<feature type="transmembrane region" description="Helical" evidence="7">
    <location>
        <begin position="368"/>
        <end position="388"/>
    </location>
</feature>
<feature type="transmembrane region" description="Helical" evidence="7">
    <location>
        <begin position="538"/>
        <end position="557"/>
    </location>
</feature>
<keyword evidence="3" id="KW-1003">Cell membrane</keyword>
<feature type="transmembrane region" description="Helical" evidence="7">
    <location>
        <begin position="449"/>
        <end position="469"/>
    </location>
</feature>
<comment type="subcellular location">
    <subcellularLocation>
        <location evidence="1">Cell membrane</location>
        <topology evidence="1">Multi-pass membrane protein</topology>
    </subcellularLocation>
</comment>
<dbReference type="Gene3D" id="3.30.70.1440">
    <property type="entry name" value="Multidrug efflux transporter AcrB pore domain"/>
    <property type="match status" value="1"/>
</dbReference>
<evidence type="ECO:0000256" key="4">
    <source>
        <dbReference type="ARBA" id="ARBA00022692"/>
    </source>
</evidence>
<feature type="transmembrane region" description="Helical" evidence="7">
    <location>
        <begin position="893"/>
        <end position="913"/>
    </location>
</feature>
<keyword evidence="5 7" id="KW-1133">Transmembrane helix</keyword>